<keyword evidence="3" id="KW-1185">Reference proteome</keyword>
<dbReference type="OrthoDB" id="212300at2"/>
<dbReference type="EMBL" id="SLWY01000003">
    <property type="protein sequence ID" value="TCO82975.1"/>
    <property type="molecule type" value="Genomic_DNA"/>
</dbReference>
<dbReference type="Proteomes" id="UP000295765">
    <property type="component" value="Unassembled WGS sequence"/>
</dbReference>
<dbReference type="SUPFAM" id="SSF50494">
    <property type="entry name" value="Trypsin-like serine proteases"/>
    <property type="match status" value="1"/>
</dbReference>
<protein>
    <submittedName>
        <fullName evidence="2">Trypsin-like peptidase</fullName>
    </submittedName>
</protein>
<evidence type="ECO:0000313" key="2">
    <source>
        <dbReference type="EMBL" id="TCO82975.1"/>
    </source>
</evidence>
<dbReference type="InterPro" id="IPR009003">
    <property type="entry name" value="Peptidase_S1_PA"/>
</dbReference>
<dbReference type="Gene3D" id="2.40.10.10">
    <property type="entry name" value="Trypsin-like serine proteases"/>
    <property type="match status" value="2"/>
</dbReference>
<dbReference type="RefSeq" id="WP_132538591.1">
    <property type="nucleotide sequence ID" value="NZ_SLWY01000003.1"/>
</dbReference>
<dbReference type="PANTHER" id="PTHR43019">
    <property type="entry name" value="SERINE ENDOPROTEASE DEGS"/>
    <property type="match status" value="1"/>
</dbReference>
<gene>
    <name evidence="2" type="ORF">EV699_10319</name>
</gene>
<dbReference type="InterPro" id="IPR043504">
    <property type="entry name" value="Peptidase_S1_PA_chymotrypsin"/>
</dbReference>
<organism evidence="2 3">
    <name type="scientific">Plasticicumulans lactativorans</name>
    <dbReference type="NCBI Taxonomy" id="1133106"/>
    <lineage>
        <taxon>Bacteria</taxon>
        <taxon>Pseudomonadati</taxon>
        <taxon>Pseudomonadota</taxon>
        <taxon>Gammaproteobacteria</taxon>
        <taxon>Candidatus Competibacteraceae</taxon>
        <taxon>Plasticicumulans</taxon>
    </lineage>
</organism>
<sequence>MIAVTRLFHLLLACLGPLLAAPAAAAGLPDTIDAVRPGVVAIGTFQATRRPPANFLGTGFVVANGQYVVTNAHVVAATLDAANREFFAVFAGRGSEFATREATKVEIDLEHDLALLKIKADPLPALKLGSGLPREGQEIAFTGFPIGVVLGLYPVTHRGIVSAVTPVAIPSPSAGQLDANAIHRLGKPYDVLQLDATAYPGNSGSPVYDPASGRVVGVINSVFVKETKENVLQKPSGISYAIPVEHVRALLRKAGVGG</sequence>
<evidence type="ECO:0000256" key="1">
    <source>
        <dbReference type="SAM" id="SignalP"/>
    </source>
</evidence>
<dbReference type="AlphaFoldDB" id="A0A4R2LIJ9"/>
<feature type="chain" id="PRO_5020871557" evidence="1">
    <location>
        <begin position="26"/>
        <end position="258"/>
    </location>
</feature>
<evidence type="ECO:0000313" key="3">
    <source>
        <dbReference type="Proteomes" id="UP000295765"/>
    </source>
</evidence>
<keyword evidence="1" id="KW-0732">Signal</keyword>
<feature type="signal peptide" evidence="1">
    <location>
        <begin position="1"/>
        <end position="25"/>
    </location>
</feature>
<accession>A0A4R2LIJ9</accession>
<dbReference type="Pfam" id="PF13365">
    <property type="entry name" value="Trypsin_2"/>
    <property type="match status" value="1"/>
</dbReference>
<name>A0A4R2LIJ9_9GAMM</name>
<comment type="caution">
    <text evidence="2">The sequence shown here is derived from an EMBL/GenBank/DDBJ whole genome shotgun (WGS) entry which is preliminary data.</text>
</comment>
<dbReference type="PANTHER" id="PTHR43019:SF23">
    <property type="entry name" value="PROTEASE DO-LIKE 5, CHLOROPLASTIC"/>
    <property type="match status" value="1"/>
</dbReference>
<reference evidence="2 3" key="1">
    <citation type="submission" date="2019-03" db="EMBL/GenBank/DDBJ databases">
        <title>Genomic Encyclopedia of Type Strains, Phase IV (KMG-IV): sequencing the most valuable type-strain genomes for metagenomic binning, comparative biology and taxonomic classification.</title>
        <authorList>
            <person name="Goeker M."/>
        </authorList>
    </citation>
    <scope>NUCLEOTIDE SEQUENCE [LARGE SCALE GENOMIC DNA]</scope>
    <source>
        <strain evidence="2 3">DSM 25287</strain>
    </source>
</reference>
<proteinExistence type="predicted"/>